<protein>
    <submittedName>
        <fullName evidence="1">Uncharacterized protein</fullName>
    </submittedName>
</protein>
<proteinExistence type="predicted"/>
<comment type="caution">
    <text evidence="1">The sequence shown here is derived from an EMBL/GenBank/DDBJ whole genome shotgun (WGS) entry which is preliminary data.</text>
</comment>
<accession>A0ABP0K6X4</accession>
<dbReference type="EMBL" id="CAXAMM010010136">
    <property type="protein sequence ID" value="CAK9022433.1"/>
    <property type="molecule type" value="Genomic_DNA"/>
</dbReference>
<sequence>MIASWSKARLLEVVHPFLEKAVEAVNHPSAAVLLELIDRELAISAHRHPGTREAPPRKIANTLGRMPFAALVNLLCSKLTGHFPMLLKKVLTDLRREVGGEASESM</sequence>
<dbReference type="Proteomes" id="UP001642464">
    <property type="component" value="Unassembled WGS sequence"/>
</dbReference>
<evidence type="ECO:0000313" key="2">
    <source>
        <dbReference type="Proteomes" id="UP001642464"/>
    </source>
</evidence>
<name>A0ABP0K6X4_9DINO</name>
<organism evidence="1 2">
    <name type="scientific">Durusdinium trenchii</name>
    <dbReference type="NCBI Taxonomy" id="1381693"/>
    <lineage>
        <taxon>Eukaryota</taxon>
        <taxon>Sar</taxon>
        <taxon>Alveolata</taxon>
        <taxon>Dinophyceae</taxon>
        <taxon>Suessiales</taxon>
        <taxon>Symbiodiniaceae</taxon>
        <taxon>Durusdinium</taxon>
    </lineage>
</organism>
<gene>
    <name evidence="1" type="ORF">SCF082_LOCUS15784</name>
</gene>
<reference evidence="1 2" key="1">
    <citation type="submission" date="2024-02" db="EMBL/GenBank/DDBJ databases">
        <authorList>
            <person name="Chen Y."/>
            <person name="Shah S."/>
            <person name="Dougan E. K."/>
            <person name="Thang M."/>
            <person name="Chan C."/>
        </authorList>
    </citation>
    <scope>NUCLEOTIDE SEQUENCE [LARGE SCALE GENOMIC DNA]</scope>
</reference>
<evidence type="ECO:0000313" key="1">
    <source>
        <dbReference type="EMBL" id="CAK9022433.1"/>
    </source>
</evidence>
<keyword evidence="2" id="KW-1185">Reference proteome</keyword>